<keyword evidence="2" id="KW-0378">Hydrolase</keyword>
<keyword evidence="1" id="KW-0547">Nucleotide-binding</keyword>
<dbReference type="GO" id="GO:0016787">
    <property type="term" value="F:hydrolase activity"/>
    <property type="evidence" value="ECO:0007669"/>
    <property type="project" value="UniProtKB-KW"/>
</dbReference>
<dbReference type="GeneID" id="4907068"/>
<dbReference type="Pfam" id="PF22590">
    <property type="entry name" value="Cas3-like_C_2"/>
    <property type="match status" value="1"/>
</dbReference>
<dbReference type="InterPro" id="IPR054712">
    <property type="entry name" value="Cas3-like_dom"/>
</dbReference>
<dbReference type="InterPro" id="IPR027417">
    <property type="entry name" value="P-loop_NTPase"/>
</dbReference>
<dbReference type="GO" id="GO:0005524">
    <property type="term" value="F:ATP binding"/>
    <property type="evidence" value="ECO:0007669"/>
    <property type="project" value="UniProtKB-KW"/>
</dbReference>
<dbReference type="Gene3D" id="3.40.50.300">
    <property type="entry name" value="P-loop containing nucleotide triphosphate hydrolases"/>
    <property type="match status" value="2"/>
</dbReference>
<keyword evidence="5" id="KW-0051">Antiviral defense</keyword>
<protein>
    <submittedName>
        <fullName evidence="7">CRISPR-associated helicase, Cas3 family</fullName>
    </submittedName>
</protein>
<dbReference type="EMBL" id="CP000575">
    <property type="protein sequence ID" value="ABN69437.1"/>
    <property type="molecule type" value="Genomic_DNA"/>
</dbReference>
<reference evidence="7 8" key="2">
    <citation type="journal article" date="2009" name="Stand. Genomic Sci.">
        <title>Complete genome sequence of Staphylothermus marinus Stetter and Fiala 1986 type strain F1.</title>
        <authorList>
            <person name="Anderson I.J."/>
            <person name="Sun H."/>
            <person name="Lapidus A."/>
            <person name="Copeland A."/>
            <person name="Glavina Del Rio T."/>
            <person name="Tice H."/>
            <person name="Dalin E."/>
            <person name="Lucas S."/>
            <person name="Barry K."/>
            <person name="Land M."/>
            <person name="Richardson P."/>
            <person name="Huber H."/>
            <person name="Kyrpides N.C."/>
        </authorList>
    </citation>
    <scope>NUCLEOTIDE SEQUENCE [LARGE SCALE GENOMIC DNA]</scope>
    <source>
        <strain evidence="8">ATCC 43588 / DSM 3639 / JCM 9404 / F1</strain>
    </source>
</reference>
<proteinExistence type="predicted"/>
<dbReference type="InterPro" id="IPR014001">
    <property type="entry name" value="Helicase_ATP-bd"/>
</dbReference>
<evidence type="ECO:0000256" key="5">
    <source>
        <dbReference type="ARBA" id="ARBA00023118"/>
    </source>
</evidence>
<dbReference type="GO" id="GO:0005829">
    <property type="term" value="C:cytosol"/>
    <property type="evidence" value="ECO:0007669"/>
    <property type="project" value="TreeGrafter"/>
</dbReference>
<dbReference type="InterPro" id="IPR001650">
    <property type="entry name" value="Helicase_C-like"/>
</dbReference>
<evidence type="ECO:0000256" key="2">
    <source>
        <dbReference type="ARBA" id="ARBA00022801"/>
    </source>
</evidence>
<sequence>MSNPETIIDNVYKVFNYSGRDFLKHAWREVVGSNISIVEAPTGYGKTTLSQAFTLYNLIFGFKSVISYPLRTLLEDQLNKFRMLGEKLGLKDFVGSRYMGHHESYYYVKPVTLTTIDTLSMCIFGLEPSELDRYLKALYIGESITSTLGHYLFSKATVLLSNIVLDETHLLADSIKSLNFLAALVIIAHNNDLKLLLESATLPDAFIHELKRVYSGINVVKFSEDMDPEFVEEREKKEIDYMKPVEVGEDKYEKIMEWLMEAEKNLSDQGLRALVVFNTVREAVEFYNYLKKYSGKIGVSNDNVILIHSRYKEKDRGDRVDKIRELSNMLKEAIKNKQDTKNIQYIIVATQVIEAGVDVSSNVFITDIAPANSLIQRMGRFLRYPGEKYGYLRIWYEDLKQFKNKYKVYDHSLVQRTLDQLIVFKTFNPHLPSKYRELINNVYRIEDFAINTSEVNDLATLYLGLAHVKRAIEKFLDMGGSFIRDSIQIPVIAESDLSSKNIYESLIPMSIEALKPQIVVGVLVKRGNELEQEELNAEGLSIKGLRTILRRRSMMPDFIGVVVRGKYDYEKGLVLEV</sequence>
<dbReference type="STRING" id="399550.Smar_0324"/>
<dbReference type="GO" id="GO:0003676">
    <property type="term" value="F:nucleic acid binding"/>
    <property type="evidence" value="ECO:0007669"/>
    <property type="project" value="InterPro"/>
</dbReference>
<dbReference type="SMART" id="SM00487">
    <property type="entry name" value="DEXDc"/>
    <property type="match status" value="1"/>
</dbReference>
<dbReference type="KEGG" id="smr:Smar_0324"/>
<accession>A3DLC7</accession>
<evidence type="ECO:0000256" key="3">
    <source>
        <dbReference type="ARBA" id="ARBA00022806"/>
    </source>
</evidence>
<evidence type="ECO:0000259" key="6">
    <source>
        <dbReference type="PROSITE" id="PS51192"/>
    </source>
</evidence>
<dbReference type="NCBIfam" id="TIGR01587">
    <property type="entry name" value="cas3_core"/>
    <property type="match status" value="1"/>
</dbReference>
<dbReference type="GO" id="GO:0051607">
    <property type="term" value="P:defense response to virus"/>
    <property type="evidence" value="ECO:0007669"/>
    <property type="project" value="UniProtKB-KW"/>
</dbReference>
<feature type="domain" description="Helicase ATP-binding" evidence="6">
    <location>
        <begin position="27"/>
        <end position="220"/>
    </location>
</feature>
<dbReference type="InterPro" id="IPR050079">
    <property type="entry name" value="DEAD_box_RNA_helicase"/>
</dbReference>
<dbReference type="SMART" id="SM00490">
    <property type="entry name" value="HELICc"/>
    <property type="match status" value="1"/>
</dbReference>
<evidence type="ECO:0000256" key="1">
    <source>
        <dbReference type="ARBA" id="ARBA00022741"/>
    </source>
</evidence>
<dbReference type="PANTHER" id="PTHR47959:SF16">
    <property type="entry name" value="CRISPR-ASSOCIATED NUCLEASE_HELICASE CAS3-RELATED"/>
    <property type="match status" value="1"/>
</dbReference>
<dbReference type="PROSITE" id="PS51192">
    <property type="entry name" value="HELICASE_ATP_BIND_1"/>
    <property type="match status" value="1"/>
</dbReference>
<dbReference type="Pfam" id="PF00270">
    <property type="entry name" value="DEAD"/>
    <property type="match status" value="1"/>
</dbReference>
<dbReference type="SUPFAM" id="SSF52540">
    <property type="entry name" value="P-loop containing nucleoside triphosphate hydrolases"/>
    <property type="match status" value="1"/>
</dbReference>
<organism evidence="7 8">
    <name type="scientific">Staphylothermus marinus (strain ATCC 43588 / DSM 3639 / JCM 9404 / F1)</name>
    <dbReference type="NCBI Taxonomy" id="399550"/>
    <lineage>
        <taxon>Archaea</taxon>
        <taxon>Thermoproteota</taxon>
        <taxon>Thermoprotei</taxon>
        <taxon>Desulfurococcales</taxon>
        <taxon>Desulfurococcaceae</taxon>
        <taxon>Staphylothermus</taxon>
    </lineage>
</organism>
<dbReference type="Proteomes" id="UP000000254">
    <property type="component" value="Chromosome"/>
</dbReference>
<dbReference type="InterPro" id="IPR011545">
    <property type="entry name" value="DEAD/DEAH_box_helicase_dom"/>
</dbReference>
<dbReference type="HOGENOM" id="CLU_031100_1_0_2"/>
<keyword evidence="3" id="KW-0347">Helicase</keyword>
<dbReference type="GO" id="GO:0140097">
    <property type="term" value="F:catalytic activity, acting on DNA"/>
    <property type="evidence" value="ECO:0007669"/>
    <property type="project" value="UniProtKB-ARBA"/>
</dbReference>
<dbReference type="PANTHER" id="PTHR47959">
    <property type="entry name" value="ATP-DEPENDENT RNA HELICASE RHLE-RELATED"/>
    <property type="match status" value="1"/>
</dbReference>
<dbReference type="eggNOG" id="arCOG01444">
    <property type="taxonomic scope" value="Archaea"/>
</dbReference>
<dbReference type="RefSeq" id="WP_011838628.1">
    <property type="nucleotide sequence ID" value="NC_009033.1"/>
</dbReference>
<dbReference type="OrthoDB" id="43851at2157"/>
<dbReference type="GO" id="GO:0003724">
    <property type="term" value="F:RNA helicase activity"/>
    <property type="evidence" value="ECO:0007669"/>
    <property type="project" value="TreeGrafter"/>
</dbReference>
<keyword evidence="4" id="KW-0067">ATP-binding</keyword>
<gene>
    <name evidence="7" type="ordered locus">Smar_0324</name>
</gene>
<name>A3DLC7_STAMF</name>
<evidence type="ECO:0000256" key="4">
    <source>
        <dbReference type="ARBA" id="ARBA00022840"/>
    </source>
</evidence>
<evidence type="ECO:0000313" key="7">
    <source>
        <dbReference type="EMBL" id="ABN69437.1"/>
    </source>
</evidence>
<dbReference type="InterPro" id="IPR006474">
    <property type="entry name" value="Helicase_Cas3_CRISPR-ass_core"/>
</dbReference>
<dbReference type="AlphaFoldDB" id="A3DLC7"/>
<reference evidence="8" key="1">
    <citation type="journal article" date="2009" name="BMC Genomics">
        <title>The complete genome sequence of Staphylothermus marinus reveals differences in sulfur metabolism among heterotrophic Crenarchaeota.</title>
        <authorList>
            <person name="Anderson I.J."/>
            <person name="Dharmarajan L."/>
            <person name="Rodriguez J."/>
            <person name="Hooper S."/>
            <person name="Porat I."/>
            <person name="Ulrich L.E."/>
            <person name="Elkins J.G."/>
            <person name="Mavromatis K."/>
            <person name="Sun H."/>
            <person name="Land M."/>
            <person name="Lapidus A."/>
            <person name="Lucas S."/>
            <person name="Barry K."/>
            <person name="Huber H."/>
            <person name="Zhulin I.B."/>
            <person name="Whitman W.B."/>
            <person name="Mukhopadhyay B."/>
            <person name="Woese C."/>
            <person name="Bristow J."/>
            <person name="Kyrpides N."/>
        </authorList>
    </citation>
    <scope>NUCLEOTIDE SEQUENCE [LARGE SCALE GENOMIC DNA]</scope>
    <source>
        <strain evidence="8">ATCC 43588 / DSM 3639 / JCM 9404 / F1</strain>
    </source>
</reference>
<evidence type="ECO:0000313" key="8">
    <source>
        <dbReference type="Proteomes" id="UP000000254"/>
    </source>
</evidence>
<keyword evidence="8" id="KW-1185">Reference proteome</keyword>